<name>A0A7S0MRY7_9CHLO</name>
<sequence length="353" mass="38794">MLCRFQHVIAAIPMPSSMFSRALRCAPAAALLMPRAMVGGIVPASNVTDALVQQNFGTLHVQDGWRTNEYQSTGTAMWRFVGFAGLSLGLAESAKCAGDEQPVAAHAEASSSRTSSMPAWWDAFIKSNEEANEYAKKLEVPMSIKSWAHTVSKTLPQEWKQSDAVVWPSMHRFAPDPSLSFKPDHDKYNMCRPKTVVTFWDPHVFFPQYCGTPRCIACESGSGVHADGWPAASDRAGFKPVIKTGGLDWIYCRGYRHKSCPAAAKLKSGEDGTTTFNTLHKKYLGQLDDHVLQQLPGRFTKSMGIEMSLVYTIMAAMPKGTASGVAEMLKQASNNMLVDQTLSYVAHCDAYNR</sequence>
<accession>A0A7S0MRY7</accession>
<gene>
    <name evidence="1" type="ORF">POBO1169_LOCUS1060</name>
</gene>
<evidence type="ECO:0000313" key="1">
    <source>
        <dbReference type="EMBL" id="CAD8649451.1"/>
    </source>
</evidence>
<reference evidence="1" key="1">
    <citation type="submission" date="2021-01" db="EMBL/GenBank/DDBJ databases">
        <authorList>
            <person name="Corre E."/>
            <person name="Pelletier E."/>
            <person name="Niang G."/>
            <person name="Scheremetjew M."/>
            <person name="Finn R."/>
            <person name="Kale V."/>
            <person name="Holt S."/>
            <person name="Cochrane G."/>
            <person name="Meng A."/>
            <person name="Brown T."/>
            <person name="Cohen L."/>
        </authorList>
    </citation>
    <scope>NUCLEOTIDE SEQUENCE</scope>
    <source>
        <strain evidence="1">CCMP722</strain>
    </source>
</reference>
<organism evidence="1">
    <name type="scientific">Pyramimonas obovata</name>
    <dbReference type="NCBI Taxonomy" id="1411642"/>
    <lineage>
        <taxon>Eukaryota</taxon>
        <taxon>Viridiplantae</taxon>
        <taxon>Chlorophyta</taxon>
        <taxon>Pyramimonadophyceae</taxon>
        <taxon>Pyramimonadales</taxon>
        <taxon>Pyramimonadaceae</taxon>
        <taxon>Pyramimonas</taxon>
        <taxon>Pyramimonas incertae sedis</taxon>
    </lineage>
</organism>
<dbReference type="AlphaFoldDB" id="A0A7S0MRY7"/>
<proteinExistence type="predicted"/>
<dbReference type="EMBL" id="HBFA01002130">
    <property type="protein sequence ID" value="CAD8649451.1"/>
    <property type="molecule type" value="Transcribed_RNA"/>
</dbReference>
<protein>
    <submittedName>
        <fullName evidence="1">Uncharacterized protein</fullName>
    </submittedName>
</protein>